<evidence type="ECO:0000256" key="6">
    <source>
        <dbReference type="SAM" id="Phobius"/>
    </source>
</evidence>
<accession>A0A9W8JMM1</accession>
<gene>
    <name evidence="7" type="ORF">NLJ89_g12033</name>
</gene>
<keyword evidence="2 6" id="KW-0812">Transmembrane</keyword>
<keyword evidence="3 6" id="KW-1133">Transmembrane helix</keyword>
<evidence type="ECO:0000256" key="2">
    <source>
        <dbReference type="ARBA" id="ARBA00022692"/>
    </source>
</evidence>
<dbReference type="OrthoDB" id="72053at2759"/>
<feature type="region of interest" description="Disordered" evidence="5">
    <location>
        <begin position="1"/>
        <end position="26"/>
    </location>
</feature>
<dbReference type="PANTHER" id="PTHR46426:SF1">
    <property type="entry name" value="PROTEIN DISULFIDE-ISOMERASE TMX3"/>
    <property type="match status" value="1"/>
</dbReference>
<dbReference type="GO" id="GO:0016020">
    <property type="term" value="C:membrane"/>
    <property type="evidence" value="ECO:0007669"/>
    <property type="project" value="UniProtKB-SubCell"/>
</dbReference>
<dbReference type="EMBL" id="JANKHO010003411">
    <property type="protein sequence ID" value="KAJ3483780.1"/>
    <property type="molecule type" value="Genomic_DNA"/>
</dbReference>
<evidence type="ECO:0000256" key="5">
    <source>
        <dbReference type="SAM" id="MobiDB-lite"/>
    </source>
</evidence>
<protein>
    <submittedName>
        <fullName evidence="7">Uncharacterized protein</fullName>
    </submittedName>
</protein>
<dbReference type="AlphaFoldDB" id="A0A9W8JMM1"/>
<dbReference type="GO" id="GO:0005783">
    <property type="term" value="C:endoplasmic reticulum"/>
    <property type="evidence" value="ECO:0007669"/>
    <property type="project" value="TreeGrafter"/>
</dbReference>
<dbReference type="Proteomes" id="UP001148786">
    <property type="component" value="Unassembled WGS sequence"/>
</dbReference>
<proteinExistence type="predicted"/>
<keyword evidence="8" id="KW-1185">Reference proteome</keyword>
<dbReference type="PANTHER" id="PTHR46426">
    <property type="entry name" value="PROTEIN DISULFIDE-ISOMERASE TMX3"/>
    <property type="match status" value="1"/>
</dbReference>
<name>A0A9W8JMM1_9AGAR</name>
<evidence type="ECO:0000256" key="4">
    <source>
        <dbReference type="ARBA" id="ARBA00023136"/>
    </source>
</evidence>
<keyword evidence="4 6" id="KW-0472">Membrane</keyword>
<dbReference type="Gene3D" id="3.40.30.10">
    <property type="entry name" value="Glutaredoxin"/>
    <property type="match status" value="1"/>
</dbReference>
<dbReference type="InterPro" id="IPR052250">
    <property type="entry name" value="PDI_TMX3"/>
</dbReference>
<comment type="subcellular location">
    <subcellularLocation>
        <location evidence="1">Membrane</location>
        <topology evidence="1">Single-pass membrane protein</topology>
    </subcellularLocation>
</comment>
<feature type="compositionally biased region" description="Basic and acidic residues" evidence="5">
    <location>
        <begin position="14"/>
        <end position="26"/>
    </location>
</feature>
<sequence length="377" mass="41838">MQEHPGLPHTRLVRAGENEDGRSEYTSGRKIDQLKAFAEKASAAGVHILEKADDLDAHVAQDDVVYLLLHSASGSNVLKTIREASAPLLGSPEIFASSSDILRTRFSIPSSMPWALVAIKDHDMNLPSSTYLATGHETGTDADLRKWLLTHRVPTAVELTQDSFQGVMNAPQAPLVVIVSAAGLEGSSVSEQTKAKILRRIRDVAKKWRVRTEGGLSNGREVVFAWMDGTRWAEWLKSMYGFDGTQVNENVGEKHEVENVRVVVADHSKLIYYDADRAGNAIKFTSSASIFAAIEDAASGKSQYKHSENLIERTARYLNGKMIAIEFFVVNKPLQAVFYFLVAVVVLFWVLNRMIGNDLPNMQEEWRENKGKNGRLD</sequence>
<organism evidence="7 8">
    <name type="scientific">Agrocybe chaxingu</name>
    <dbReference type="NCBI Taxonomy" id="84603"/>
    <lineage>
        <taxon>Eukaryota</taxon>
        <taxon>Fungi</taxon>
        <taxon>Dikarya</taxon>
        <taxon>Basidiomycota</taxon>
        <taxon>Agaricomycotina</taxon>
        <taxon>Agaricomycetes</taxon>
        <taxon>Agaricomycetidae</taxon>
        <taxon>Agaricales</taxon>
        <taxon>Agaricineae</taxon>
        <taxon>Strophariaceae</taxon>
        <taxon>Agrocybe</taxon>
    </lineage>
</organism>
<reference evidence="7" key="1">
    <citation type="submission" date="2022-07" db="EMBL/GenBank/DDBJ databases">
        <title>Genome Sequence of Agrocybe chaxingu.</title>
        <authorList>
            <person name="Buettner E."/>
        </authorList>
    </citation>
    <scope>NUCLEOTIDE SEQUENCE</scope>
    <source>
        <strain evidence="7">MP-N11</strain>
    </source>
</reference>
<evidence type="ECO:0000313" key="8">
    <source>
        <dbReference type="Proteomes" id="UP001148786"/>
    </source>
</evidence>
<evidence type="ECO:0000256" key="3">
    <source>
        <dbReference type="ARBA" id="ARBA00022989"/>
    </source>
</evidence>
<evidence type="ECO:0000313" key="7">
    <source>
        <dbReference type="EMBL" id="KAJ3483780.1"/>
    </source>
</evidence>
<feature type="transmembrane region" description="Helical" evidence="6">
    <location>
        <begin position="336"/>
        <end position="355"/>
    </location>
</feature>
<comment type="caution">
    <text evidence="7">The sequence shown here is derived from an EMBL/GenBank/DDBJ whole genome shotgun (WGS) entry which is preliminary data.</text>
</comment>
<evidence type="ECO:0000256" key="1">
    <source>
        <dbReference type="ARBA" id="ARBA00004167"/>
    </source>
</evidence>